<keyword evidence="1" id="KW-0677">Repeat</keyword>
<dbReference type="SUPFAM" id="SSF48452">
    <property type="entry name" value="TPR-like"/>
    <property type="match status" value="1"/>
</dbReference>
<reference evidence="5 6" key="1">
    <citation type="journal article" date="2003" name="Proc. Natl. Acad. Sci. U.S.A.">
        <title>Genome sequence of the cyanobacterium Prochlorococcus marinus SS120, a nearly minimal oxyphototrophic genome.</title>
        <authorList>
            <person name="Dufresne A."/>
            <person name="Salanoubat M."/>
            <person name="Partensky F."/>
            <person name="Artiguenave F."/>
            <person name="Axmann I.M."/>
            <person name="Barbe V."/>
            <person name="Duprat S."/>
            <person name="Galperin M.Y."/>
            <person name="Koonin E.V."/>
            <person name="Le Gall F."/>
            <person name="Makarova K.S."/>
            <person name="Ostrowski M."/>
            <person name="Oztas S."/>
            <person name="Robert C."/>
            <person name="Rogozin I.B."/>
            <person name="Scanlan D.J."/>
            <person name="Tandeau de Marsac N."/>
            <person name="Weissenbach J."/>
            <person name="Wincker P."/>
            <person name="Wolf Y.I."/>
            <person name="Hess W.R."/>
        </authorList>
    </citation>
    <scope>NUCLEOTIDE SEQUENCE [LARGE SCALE GENOMIC DNA]</scope>
    <source>
        <strain evidence="6">SARG / CCMP1375 / SS120</strain>
    </source>
</reference>
<dbReference type="InterPro" id="IPR011990">
    <property type="entry name" value="TPR-like_helical_dom_sf"/>
</dbReference>
<evidence type="ECO:0000256" key="4">
    <source>
        <dbReference type="SAM" id="Phobius"/>
    </source>
</evidence>
<dbReference type="HOGENOM" id="CLU_066014_0_0_3"/>
<evidence type="ECO:0000256" key="2">
    <source>
        <dbReference type="ARBA" id="ARBA00022803"/>
    </source>
</evidence>
<dbReference type="PANTHER" id="PTHR44943">
    <property type="entry name" value="CELLULOSE SYNTHASE OPERON PROTEIN C"/>
    <property type="match status" value="1"/>
</dbReference>
<keyword evidence="2 3" id="KW-0802">TPR repeat</keyword>
<dbReference type="Gene3D" id="1.25.40.10">
    <property type="entry name" value="Tetratricopeptide repeat domain"/>
    <property type="match status" value="1"/>
</dbReference>
<dbReference type="PANTHER" id="PTHR44943:SF8">
    <property type="entry name" value="TPR REPEAT-CONTAINING PROTEIN MJ0263"/>
    <property type="match status" value="1"/>
</dbReference>
<dbReference type="EnsemblBacteria" id="AAP99052">
    <property type="protein sequence ID" value="AAP99052"/>
    <property type="gene ID" value="Pro_0006"/>
</dbReference>
<keyword evidence="6" id="KW-1185">Reference proteome</keyword>
<evidence type="ECO:0000313" key="5">
    <source>
        <dbReference type="EMBL" id="AAP99052.1"/>
    </source>
</evidence>
<gene>
    <name evidence="5" type="ordered locus">Pro_0006</name>
</gene>
<protein>
    <submittedName>
        <fullName evidence="5">Secreted TPR repeats protein</fullName>
    </submittedName>
</protein>
<feature type="repeat" description="TPR" evidence="3">
    <location>
        <begin position="181"/>
        <end position="214"/>
    </location>
</feature>
<dbReference type="KEGG" id="pma:Pro_0006"/>
<dbReference type="PROSITE" id="PS50005">
    <property type="entry name" value="TPR"/>
    <property type="match status" value="3"/>
</dbReference>
<dbReference type="Pfam" id="PF14559">
    <property type="entry name" value="TPR_19"/>
    <property type="match status" value="1"/>
</dbReference>
<dbReference type="AlphaFoldDB" id="Q7VEK6"/>
<evidence type="ECO:0000313" key="6">
    <source>
        <dbReference type="Proteomes" id="UP000001420"/>
    </source>
</evidence>
<dbReference type="STRING" id="167539.Pro_0006"/>
<dbReference type="Pfam" id="PF13181">
    <property type="entry name" value="TPR_8"/>
    <property type="match status" value="3"/>
</dbReference>
<dbReference type="OrthoDB" id="495305at2"/>
<accession>Q7VEK6</accession>
<keyword evidence="4" id="KW-0472">Membrane</keyword>
<feature type="repeat" description="TPR" evidence="3">
    <location>
        <begin position="147"/>
        <end position="180"/>
    </location>
</feature>
<proteinExistence type="predicted"/>
<keyword evidence="4" id="KW-1133">Transmembrane helix</keyword>
<keyword evidence="4" id="KW-0812">Transmembrane</keyword>
<name>Q7VEK6_PROMA</name>
<organism evidence="5 6">
    <name type="scientific">Prochlorococcus marinus (strain SARG / CCMP1375 / SS120)</name>
    <dbReference type="NCBI Taxonomy" id="167539"/>
    <lineage>
        <taxon>Bacteria</taxon>
        <taxon>Bacillati</taxon>
        <taxon>Cyanobacteriota</taxon>
        <taxon>Cyanophyceae</taxon>
        <taxon>Synechococcales</taxon>
        <taxon>Prochlorococcaceae</taxon>
        <taxon>Prochlorococcus</taxon>
    </lineage>
</organism>
<sequence>MKNYKKIYWLICIILNTNLFVINKPSHAYIPNIYSPNPKVLIDTSIGIGLTASEYIKYGQTKEAIGLAKLAISLNPKEIELWIILARAQLSNNKLEEALISIERAKNINPNIPILWFTKASIEMQMGEIQLAINSINKCLKIEKKNSNAYFLLGNAKLIQKNHTEALDAFTKATKVKPNFWQAINNKGLIYFELGNKKQAIQIWRKVLKIKSDPEPKLALAIALYSIEPANKESIKLAKEALQENPNYFSQAHQKEQLWGEKLQEAGKTLFKNPKLKAVINKASANSRFTN</sequence>
<dbReference type="SMART" id="SM00028">
    <property type="entry name" value="TPR"/>
    <property type="match status" value="5"/>
</dbReference>
<dbReference type="InterPro" id="IPR051685">
    <property type="entry name" value="Ycf3/AcsC/BcsC/TPR_MFPF"/>
</dbReference>
<dbReference type="PATRIC" id="fig|167539.5.peg.6"/>
<evidence type="ECO:0000256" key="1">
    <source>
        <dbReference type="ARBA" id="ARBA00022737"/>
    </source>
</evidence>
<dbReference type="InterPro" id="IPR019734">
    <property type="entry name" value="TPR_rpt"/>
</dbReference>
<dbReference type="EMBL" id="AE017126">
    <property type="protein sequence ID" value="AAP99052.1"/>
    <property type="molecule type" value="Genomic_DNA"/>
</dbReference>
<dbReference type="RefSeq" id="WP_011124161.1">
    <property type="nucleotide sequence ID" value="NC_005042.1"/>
</dbReference>
<dbReference type="Proteomes" id="UP000001420">
    <property type="component" value="Chromosome"/>
</dbReference>
<evidence type="ECO:0000256" key="3">
    <source>
        <dbReference type="PROSITE-ProRule" id="PRU00339"/>
    </source>
</evidence>
<feature type="repeat" description="TPR" evidence="3">
    <location>
        <begin position="79"/>
        <end position="112"/>
    </location>
</feature>
<dbReference type="eggNOG" id="COG0457">
    <property type="taxonomic scope" value="Bacteria"/>
</dbReference>
<feature type="transmembrane region" description="Helical" evidence="4">
    <location>
        <begin position="7"/>
        <end position="23"/>
    </location>
</feature>